<dbReference type="Gene3D" id="1.10.260.40">
    <property type="entry name" value="lambda repressor-like DNA-binding domains"/>
    <property type="match status" value="1"/>
</dbReference>
<dbReference type="PATRIC" id="fig|331679.3.peg.1094"/>
<dbReference type="EMBL" id="JQBX01000003">
    <property type="protein sequence ID" value="KRN94807.1"/>
    <property type="molecule type" value="Genomic_DNA"/>
</dbReference>
<evidence type="ECO:0008006" key="3">
    <source>
        <dbReference type="Google" id="ProtNLM"/>
    </source>
</evidence>
<evidence type="ECO:0000313" key="1">
    <source>
        <dbReference type="EMBL" id="KRN94807.1"/>
    </source>
</evidence>
<protein>
    <recommendedName>
        <fullName evidence="3">Helix-turn-helix transcriptional regulator</fullName>
    </recommendedName>
</protein>
<comment type="caution">
    <text evidence="1">The sequence shown here is derived from an EMBL/GenBank/DDBJ whole genome shotgun (WGS) entry which is preliminary data.</text>
</comment>
<dbReference type="AlphaFoldDB" id="A0A0R2L7Z7"/>
<organism evidence="1 2">
    <name type="scientific">Pediococcus stilesii</name>
    <dbReference type="NCBI Taxonomy" id="331679"/>
    <lineage>
        <taxon>Bacteria</taxon>
        <taxon>Bacillati</taxon>
        <taxon>Bacillota</taxon>
        <taxon>Bacilli</taxon>
        <taxon>Lactobacillales</taxon>
        <taxon>Lactobacillaceae</taxon>
        <taxon>Pediococcus</taxon>
    </lineage>
</organism>
<dbReference type="InterPro" id="IPR010982">
    <property type="entry name" value="Lambda_DNA-bd_dom_sf"/>
</dbReference>
<gene>
    <name evidence="1" type="ORF">IV81_GL001084</name>
</gene>
<accession>A0A0R2L7Z7</accession>
<dbReference type="RefSeq" id="WP_057801761.1">
    <property type="nucleotide sequence ID" value="NZ_JQBX01000003.1"/>
</dbReference>
<reference evidence="1 2" key="1">
    <citation type="journal article" date="2015" name="Genome Announc.">
        <title>Expanding the biotechnology potential of lactobacilli through comparative genomics of 213 strains and associated genera.</title>
        <authorList>
            <person name="Sun Z."/>
            <person name="Harris H.M."/>
            <person name="McCann A."/>
            <person name="Guo C."/>
            <person name="Argimon S."/>
            <person name="Zhang W."/>
            <person name="Yang X."/>
            <person name="Jeffery I.B."/>
            <person name="Cooney J.C."/>
            <person name="Kagawa T.F."/>
            <person name="Liu W."/>
            <person name="Song Y."/>
            <person name="Salvetti E."/>
            <person name="Wrobel A."/>
            <person name="Rasinkangas P."/>
            <person name="Parkhill J."/>
            <person name="Rea M.C."/>
            <person name="O'Sullivan O."/>
            <person name="Ritari J."/>
            <person name="Douillard F.P."/>
            <person name="Paul Ross R."/>
            <person name="Yang R."/>
            <person name="Briner A.E."/>
            <person name="Felis G.E."/>
            <person name="de Vos W.M."/>
            <person name="Barrangou R."/>
            <person name="Klaenhammer T.R."/>
            <person name="Caufield P.W."/>
            <person name="Cui Y."/>
            <person name="Zhang H."/>
            <person name="O'Toole P.W."/>
        </authorList>
    </citation>
    <scope>NUCLEOTIDE SEQUENCE [LARGE SCALE GENOMIC DNA]</scope>
    <source>
        <strain evidence="1 2">DSM 18001</strain>
    </source>
</reference>
<dbReference type="InterPro" id="IPR001387">
    <property type="entry name" value="Cro/C1-type_HTH"/>
</dbReference>
<evidence type="ECO:0000313" key="2">
    <source>
        <dbReference type="Proteomes" id="UP000051859"/>
    </source>
</evidence>
<dbReference type="CDD" id="cd00093">
    <property type="entry name" value="HTH_XRE"/>
    <property type="match status" value="1"/>
</dbReference>
<name>A0A0R2L7Z7_9LACO</name>
<dbReference type="SUPFAM" id="SSF47413">
    <property type="entry name" value="lambda repressor-like DNA-binding domains"/>
    <property type="match status" value="1"/>
</dbReference>
<dbReference type="GO" id="GO:0003677">
    <property type="term" value="F:DNA binding"/>
    <property type="evidence" value="ECO:0007669"/>
    <property type="project" value="InterPro"/>
</dbReference>
<keyword evidence="2" id="KW-1185">Reference proteome</keyword>
<proteinExistence type="predicted"/>
<dbReference type="Proteomes" id="UP000051859">
    <property type="component" value="Unassembled WGS sequence"/>
</dbReference>
<sequence length="85" mass="9990">MTFGSILRSARKEKKLSQIELIRKIHDEYGIDISTSMLSRYEDDLTPLPKRMSIEAMFALTLYLDIDLNDLARTEIQEIKTKRNR</sequence>